<dbReference type="PANTHER" id="PTHR11134">
    <property type="entry name" value="ADAPTOR COMPLEX SUBUNIT BETA FAMILY MEMBER"/>
    <property type="match status" value="1"/>
</dbReference>
<evidence type="ECO:0000313" key="8">
    <source>
        <dbReference type="EMBL" id="CAE0466509.1"/>
    </source>
</evidence>
<feature type="domain" description="Clathrin/coatomer adaptor adaptin-like N-terminal" evidence="7">
    <location>
        <begin position="74"/>
        <end position="588"/>
    </location>
</feature>
<reference evidence="8" key="1">
    <citation type="submission" date="2021-01" db="EMBL/GenBank/DDBJ databases">
        <authorList>
            <person name="Corre E."/>
            <person name="Pelletier E."/>
            <person name="Niang G."/>
            <person name="Scheremetjew M."/>
            <person name="Finn R."/>
            <person name="Kale V."/>
            <person name="Holt S."/>
            <person name="Cochrane G."/>
            <person name="Meng A."/>
            <person name="Brown T."/>
            <person name="Cohen L."/>
        </authorList>
    </citation>
    <scope>NUCLEOTIDE SEQUENCE</scope>
    <source>
        <strain evidence="8">MM31A-1</strain>
    </source>
</reference>
<dbReference type="EMBL" id="HBIO01014709">
    <property type="protein sequence ID" value="CAE0466509.1"/>
    <property type="molecule type" value="Transcribed_RNA"/>
</dbReference>
<feature type="region of interest" description="Disordered" evidence="6">
    <location>
        <begin position="896"/>
        <end position="1067"/>
    </location>
</feature>
<comment type="subcellular location">
    <subcellularLocation>
        <location evidence="1">Endomembrane system</location>
    </subcellularLocation>
</comment>
<feature type="compositionally biased region" description="Low complexity" evidence="6">
    <location>
        <begin position="996"/>
        <end position="1007"/>
    </location>
</feature>
<feature type="region of interest" description="Disordered" evidence="6">
    <location>
        <begin position="341"/>
        <end position="401"/>
    </location>
</feature>
<evidence type="ECO:0000256" key="6">
    <source>
        <dbReference type="SAM" id="MobiDB-lite"/>
    </source>
</evidence>
<dbReference type="InterPro" id="IPR026739">
    <property type="entry name" value="AP_beta"/>
</dbReference>
<proteinExistence type="inferred from homology"/>
<dbReference type="InterPro" id="IPR002553">
    <property type="entry name" value="Clathrin/coatomer_adapt-like_N"/>
</dbReference>
<feature type="compositionally biased region" description="Basic and acidic residues" evidence="6">
    <location>
        <begin position="911"/>
        <end position="937"/>
    </location>
</feature>
<evidence type="ECO:0000256" key="2">
    <source>
        <dbReference type="ARBA" id="ARBA00006613"/>
    </source>
</evidence>
<evidence type="ECO:0000259" key="7">
    <source>
        <dbReference type="Pfam" id="PF01602"/>
    </source>
</evidence>
<dbReference type="GO" id="GO:0016192">
    <property type="term" value="P:vesicle-mediated transport"/>
    <property type="evidence" value="ECO:0007669"/>
    <property type="project" value="InterPro"/>
</dbReference>
<feature type="compositionally biased region" description="Acidic residues" evidence="6">
    <location>
        <begin position="976"/>
        <end position="995"/>
    </location>
</feature>
<evidence type="ECO:0000256" key="1">
    <source>
        <dbReference type="ARBA" id="ARBA00004308"/>
    </source>
</evidence>
<evidence type="ECO:0000256" key="4">
    <source>
        <dbReference type="ARBA" id="ARBA00022927"/>
    </source>
</evidence>
<accession>A0A7S3Q6E4</accession>
<protein>
    <recommendedName>
        <fullName evidence="7">Clathrin/coatomer adaptor adaptin-like N-terminal domain-containing protein</fullName>
    </recommendedName>
</protein>
<dbReference type="GO" id="GO:0030117">
    <property type="term" value="C:membrane coat"/>
    <property type="evidence" value="ECO:0007669"/>
    <property type="project" value="InterPro"/>
</dbReference>
<organism evidence="8">
    <name type="scientific">Chaetoceros debilis</name>
    <dbReference type="NCBI Taxonomy" id="122233"/>
    <lineage>
        <taxon>Eukaryota</taxon>
        <taxon>Sar</taxon>
        <taxon>Stramenopiles</taxon>
        <taxon>Ochrophyta</taxon>
        <taxon>Bacillariophyta</taxon>
        <taxon>Coscinodiscophyceae</taxon>
        <taxon>Chaetocerotophycidae</taxon>
        <taxon>Chaetocerotales</taxon>
        <taxon>Chaetocerotaceae</taxon>
        <taxon>Chaetoceros</taxon>
    </lineage>
</organism>
<evidence type="ECO:0000256" key="5">
    <source>
        <dbReference type="ARBA" id="ARBA00023136"/>
    </source>
</evidence>
<dbReference type="Pfam" id="PF01602">
    <property type="entry name" value="Adaptin_N"/>
    <property type="match status" value="1"/>
</dbReference>
<feature type="compositionally biased region" description="Basic residues" evidence="6">
    <location>
        <begin position="356"/>
        <end position="365"/>
    </location>
</feature>
<dbReference type="InterPro" id="IPR011989">
    <property type="entry name" value="ARM-like"/>
</dbReference>
<evidence type="ECO:0000256" key="3">
    <source>
        <dbReference type="ARBA" id="ARBA00022448"/>
    </source>
</evidence>
<comment type="similarity">
    <text evidence="2">Belongs to the adaptor complexes large subunit family.</text>
</comment>
<dbReference type="SUPFAM" id="SSF48371">
    <property type="entry name" value="ARM repeat"/>
    <property type="match status" value="1"/>
</dbReference>
<name>A0A7S3Q6E4_9STRA</name>
<dbReference type="InterPro" id="IPR016024">
    <property type="entry name" value="ARM-type_fold"/>
</dbReference>
<keyword evidence="5" id="KW-0472">Membrane</keyword>
<gene>
    <name evidence="8" type="ORF">CDEB00056_LOCUS11361</name>
</gene>
<feature type="compositionally biased region" description="Acidic residues" evidence="6">
    <location>
        <begin position="1044"/>
        <end position="1060"/>
    </location>
</feature>
<keyword evidence="3" id="KW-0813">Transport</keyword>
<dbReference type="GO" id="GO:0006886">
    <property type="term" value="P:intracellular protein transport"/>
    <property type="evidence" value="ECO:0007669"/>
    <property type="project" value="InterPro"/>
</dbReference>
<feature type="compositionally biased region" description="Low complexity" evidence="6">
    <location>
        <begin position="944"/>
        <end position="975"/>
    </location>
</feature>
<dbReference type="GO" id="GO:0012505">
    <property type="term" value="C:endomembrane system"/>
    <property type="evidence" value="ECO:0007669"/>
    <property type="project" value="UniProtKB-SubCell"/>
</dbReference>
<dbReference type="Gene3D" id="1.25.10.10">
    <property type="entry name" value="Leucine-rich Repeat Variant"/>
    <property type="match status" value="1"/>
</dbReference>
<keyword evidence="4" id="KW-0653">Protein transport</keyword>
<sequence>MDIAMSAVQMPSIQMPTNLGSKVSKHAESLFSNQLASALNTFSDSQFFQDSISPTTIRNQFTSADPSNPTSIPVLLNSMKWLLASMSKGRDVSDFFPHVVKLVSCSSLEIRKMVYTYLTHYADHNATCRDLALLSINAFQRDLSDANPNIRPLALRVLTSIRVMDVLQIQILAVQTSLKDDSPHVRKCAANALAKLYPRCNTEDSEDQKHRLKEILKMILVEENCTMVISSALVSFVEICPGDLHLLHGCYRKICHLLTDMDEWGQIVVLDVLSRYCRTYFQIPGDVGASSAEVIDQQRRVIRSVVVKQDGTVNVGVGANPYTEIDDAEGVDDAFGIVVDAPSNDGNTATPTPMQPKRRKKRVVRKGFYSDEEDESSEEDVHNPMARLNHPNRPRAPGQSVASLMRSPMRPITMGFDNPNGNVHMNNIGGVAEARSAMDEDGAMLDDDHRLLLRSSLPLMKSRNSGVVLAVCSLHYYCGVTSIKIRSTMGKSLVRIYHDRREIQFVVLNSIRMLVWECPSAFTPFLNDFFVKAMDPSFTRFIKLDILTTLCLEPRSIDAVLKELRTYIRYDDKAFVCASIRAVGKIVEMARIVYDREGKKTLNAIAAREEANVIALNCLHGIVALTEISDYVDVVGECVGVMQRIVLLLQSDTADVVVADPNYVQSAAMSRILLLVVRCLSGLGVEQHNDADLEEEEDLNPATSAFKSVVLLPSDKVAPALWILGEWLTATSKSSFSIYKTGKSEKKAIQSELLRLLAKAFSDLDQASKCQCIHLASKLLLSKSSQNGNDATVCEYILSLGRVDINHDVRDRSRYESSLLHMAKGLHYDIETLHQVPSNGRRITVENAKAMLLQQKPAPSWLPIESEKDGKESNSFRFGTLSSMVSHKAGNTYITLPPWAEQDSPSSLREPPQKENPEHTALKKSDRGDGWHVDKTKASNGFYDSGNDSSSSDSSSSSSSSDSSGDSSSSSSSSDSESDSSSDDDSSSSDDESTSSEDSAPMMMAQQPPQPAFDQPRRQIFATQGAPRDSIPLVDASSSTDESGSSDDESSSGSDSDDSSSSENIFSPEANLGMKQNIPNGPAIVNTSNTLLDMGSGLGGASKINNAAAKSSSQGLEGLIMAPLVMDKDTAVPLERDIENDSSHWKVLVRHDLSGGLAVRIRFLRGAARDREAKLIGFDSKNPAVVMVQLQFENNRTDGRSIRRIHLMKRNNTQSGIIPTTRIIVPQEISSLDSAKISSAFVGLEFAQASDKKGAISAKFDVKCDRGTTSIDISPPLEETILSATKITTDSFHGKAGNMHGIHQRAEATFTLTSKEQWGGIPERIVKASTMSLVEEWNNDQCKFAGRLPASGNDVLLNIECNRDSGSGKMVLCCDSAMALNVLLNSFKTATLKA</sequence>